<dbReference type="AlphaFoldDB" id="A0AAP0P0Q2"/>
<organism evidence="1 2">
    <name type="scientific">Stephania cephalantha</name>
    <dbReference type="NCBI Taxonomy" id="152367"/>
    <lineage>
        <taxon>Eukaryota</taxon>
        <taxon>Viridiplantae</taxon>
        <taxon>Streptophyta</taxon>
        <taxon>Embryophyta</taxon>
        <taxon>Tracheophyta</taxon>
        <taxon>Spermatophyta</taxon>
        <taxon>Magnoliopsida</taxon>
        <taxon>Ranunculales</taxon>
        <taxon>Menispermaceae</taxon>
        <taxon>Menispermoideae</taxon>
        <taxon>Cissampelideae</taxon>
        <taxon>Stephania</taxon>
    </lineage>
</organism>
<keyword evidence="2" id="KW-1185">Reference proteome</keyword>
<dbReference type="Proteomes" id="UP001419268">
    <property type="component" value="Unassembled WGS sequence"/>
</dbReference>
<sequence>MGNDCLVIIMSMPFSLSISVIDDPLSFPVRPGALLGRLRCQLWHGHRGTKEKMYLGLRPSRRSPAVYELRLILLRSQFHL</sequence>
<evidence type="ECO:0000313" key="2">
    <source>
        <dbReference type="Proteomes" id="UP001419268"/>
    </source>
</evidence>
<gene>
    <name evidence="1" type="ORF">Scep_014660</name>
</gene>
<reference evidence="1 2" key="1">
    <citation type="submission" date="2024-01" db="EMBL/GenBank/DDBJ databases">
        <title>Genome assemblies of Stephania.</title>
        <authorList>
            <person name="Yang L."/>
        </authorList>
    </citation>
    <scope>NUCLEOTIDE SEQUENCE [LARGE SCALE GENOMIC DNA]</scope>
    <source>
        <strain evidence="1">JXDWG</strain>
        <tissue evidence="1">Leaf</tissue>
    </source>
</reference>
<protein>
    <submittedName>
        <fullName evidence="1">Uncharacterized protein</fullName>
    </submittedName>
</protein>
<evidence type="ECO:0000313" key="1">
    <source>
        <dbReference type="EMBL" id="KAK9125814.1"/>
    </source>
</evidence>
<proteinExistence type="predicted"/>
<name>A0AAP0P0Q2_9MAGN</name>
<comment type="caution">
    <text evidence="1">The sequence shown here is derived from an EMBL/GenBank/DDBJ whole genome shotgun (WGS) entry which is preliminary data.</text>
</comment>
<dbReference type="EMBL" id="JBBNAG010000006">
    <property type="protein sequence ID" value="KAK9125814.1"/>
    <property type="molecule type" value="Genomic_DNA"/>
</dbReference>
<accession>A0AAP0P0Q2</accession>